<proteinExistence type="predicted"/>
<sequence length="23" mass="2518">MDLITPESEECAMNLVGATKHPM</sequence>
<accession>A0A2K3KVC3</accession>
<gene>
    <name evidence="1" type="ORF">L195_g064757</name>
</gene>
<evidence type="ECO:0000313" key="2">
    <source>
        <dbReference type="Proteomes" id="UP000236291"/>
    </source>
</evidence>
<feature type="non-terminal residue" evidence="1">
    <location>
        <position position="23"/>
    </location>
</feature>
<organism evidence="1 2">
    <name type="scientific">Trifolium pratense</name>
    <name type="common">Red clover</name>
    <dbReference type="NCBI Taxonomy" id="57577"/>
    <lineage>
        <taxon>Eukaryota</taxon>
        <taxon>Viridiplantae</taxon>
        <taxon>Streptophyta</taxon>
        <taxon>Embryophyta</taxon>
        <taxon>Tracheophyta</taxon>
        <taxon>Spermatophyta</taxon>
        <taxon>Magnoliopsida</taxon>
        <taxon>eudicotyledons</taxon>
        <taxon>Gunneridae</taxon>
        <taxon>Pentapetalae</taxon>
        <taxon>rosids</taxon>
        <taxon>fabids</taxon>
        <taxon>Fabales</taxon>
        <taxon>Fabaceae</taxon>
        <taxon>Papilionoideae</taxon>
        <taxon>50 kb inversion clade</taxon>
        <taxon>NPAAA clade</taxon>
        <taxon>Hologalegina</taxon>
        <taxon>IRL clade</taxon>
        <taxon>Trifolieae</taxon>
        <taxon>Trifolium</taxon>
    </lineage>
</organism>
<reference evidence="1 2" key="2">
    <citation type="journal article" date="2017" name="Front. Plant Sci.">
        <title>Gene Classification and Mining of Molecular Markers Useful in Red Clover (Trifolium pratense) Breeding.</title>
        <authorList>
            <person name="Istvanek J."/>
            <person name="Dluhosova J."/>
            <person name="Dluhos P."/>
            <person name="Patkova L."/>
            <person name="Nedelnik J."/>
            <person name="Repkova J."/>
        </authorList>
    </citation>
    <scope>NUCLEOTIDE SEQUENCE [LARGE SCALE GENOMIC DNA]</scope>
    <source>
        <strain evidence="2">cv. Tatra</strain>
        <tissue evidence="1">Young leaves</tissue>
    </source>
</reference>
<protein>
    <submittedName>
        <fullName evidence="1">Uncharacterized protein</fullName>
    </submittedName>
</protein>
<evidence type="ECO:0000313" key="1">
    <source>
        <dbReference type="EMBL" id="PNX70230.1"/>
    </source>
</evidence>
<dbReference type="EMBL" id="ASHM01267280">
    <property type="protein sequence ID" value="PNX70230.1"/>
    <property type="molecule type" value="Genomic_DNA"/>
</dbReference>
<reference evidence="1 2" key="1">
    <citation type="journal article" date="2014" name="Am. J. Bot.">
        <title>Genome assembly and annotation for red clover (Trifolium pratense; Fabaceae).</title>
        <authorList>
            <person name="Istvanek J."/>
            <person name="Jaros M."/>
            <person name="Krenek A."/>
            <person name="Repkova J."/>
        </authorList>
    </citation>
    <scope>NUCLEOTIDE SEQUENCE [LARGE SCALE GENOMIC DNA]</scope>
    <source>
        <strain evidence="2">cv. Tatra</strain>
        <tissue evidence="1">Young leaves</tissue>
    </source>
</reference>
<dbReference type="AlphaFoldDB" id="A0A2K3KVC3"/>
<dbReference type="Proteomes" id="UP000236291">
    <property type="component" value="Unassembled WGS sequence"/>
</dbReference>
<name>A0A2K3KVC3_TRIPR</name>
<comment type="caution">
    <text evidence="1">The sequence shown here is derived from an EMBL/GenBank/DDBJ whole genome shotgun (WGS) entry which is preliminary data.</text>
</comment>